<proteinExistence type="predicted"/>
<sequence>MPIYEFYCMDCHTIFNFFSRRVNTETRPNCPRCGRPELERKLSLFAISKGRKEEDSGEGFPDLDEARMEQAFASLAGEMEGVDENNPKAMAQMMRKLYDATGLKLGPGVEEAIRRLEKGEDPEQVEAEMGDILEEEVPFTSPGKGSLKNGHRHFLPPKVDEALYEL</sequence>
<accession>A0A4P7BWY0</accession>
<dbReference type="RefSeq" id="WP_134356637.1">
    <property type="nucleotide sequence ID" value="NZ_CP038033.1"/>
</dbReference>
<dbReference type="PANTHER" id="PTHR34404">
    <property type="entry name" value="REGULATORY PROTEIN, FMDB FAMILY"/>
    <property type="match status" value="1"/>
</dbReference>
<organism evidence="2 3">
    <name type="scientific">Nitrosococcus wardiae</name>
    <dbReference type="NCBI Taxonomy" id="1814290"/>
    <lineage>
        <taxon>Bacteria</taxon>
        <taxon>Pseudomonadati</taxon>
        <taxon>Pseudomonadota</taxon>
        <taxon>Gammaproteobacteria</taxon>
        <taxon>Chromatiales</taxon>
        <taxon>Chromatiaceae</taxon>
        <taxon>Nitrosococcus</taxon>
    </lineage>
</organism>
<name>A0A4P7BWY0_9GAMM</name>
<feature type="domain" description="Putative regulatory protein FmdB zinc ribbon" evidence="1">
    <location>
        <begin position="1"/>
        <end position="43"/>
    </location>
</feature>
<keyword evidence="3" id="KW-1185">Reference proteome</keyword>
<dbReference type="InterPro" id="IPR013429">
    <property type="entry name" value="Regulatory_FmdB_Zinc_ribbon"/>
</dbReference>
<dbReference type="Pfam" id="PF09723">
    <property type="entry name" value="Zn_ribbon_8"/>
    <property type="match status" value="1"/>
</dbReference>
<dbReference type="NCBIfam" id="TIGR02605">
    <property type="entry name" value="CxxC_CxxC_SSSS"/>
    <property type="match status" value="1"/>
</dbReference>
<dbReference type="AlphaFoldDB" id="A0A4P7BWY0"/>
<dbReference type="OrthoDB" id="9813321at2"/>
<dbReference type="EMBL" id="CP038033">
    <property type="protein sequence ID" value="QBQ53624.1"/>
    <property type="molecule type" value="Genomic_DNA"/>
</dbReference>
<reference evidence="2 3" key="1">
    <citation type="submission" date="2019-03" db="EMBL/GenBank/DDBJ databases">
        <title>The genome sequence of Nitrosococcus wardiae strain D1FHST reveals the archetypal metabolic capacity of ammonia-oxidizing Gammaproteobacteria.</title>
        <authorList>
            <person name="Wang L."/>
            <person name="Lim C.K."/>
            <person name="Hanson T.E."/>
            <person name="Dang H."/>
            <person name="Klotz M.G."/>
        </authorList>
    </citation>
    <scope>NUCLEOTIDE SEQUENCE [LARGE SCALE GENOMIC DNA]</scope>
    <source>
        <strain evidence="2 3">D1FHS</strain>
    </source>
</reference>
<dbReference type="SMART" id="SM00834">
    <property type="entry name" value="CxxC_CXXC_SSSS"/>
    <property type="match status" value="1"/>
</dbReference>
<gene>
    <name evidence="2" type="ORF">E3U44_03205</name>
</gene>
<protein>
    <submittedName>
        <fullName evidence="2">Zinc ribbon domain-containing protein</fullName>
    </submittedName>
</protein>
<evidence type="ECO:0000259" key="1">
    <source>
        <dbReference type="SMART" id="SM00834"/>
    </source>
</evidence>
<dbReference type="CDD" id="cd00065">
    <property type="entry name" value="FYVE_like_SF"/>
    <property type="match status" value="1"/>
</dbReference>
<evidence type="ECO:0000313" key="3">
    <source>
        <dbReference type="Proteomes" id="UP000294325"/>
    </source>
</evidence>
<dbReference type="Proteomes" id="UP000294325">
    <property type="component" value="Chromosome"/>
</dbReference>
<dbReference type="KEGG" id="nwr:E3U44_03205"/>
<evidence type="ECO:0000313" key="2">
    <source>
        <dbReference type="EMBL" id="QBQ53624.1"/>
    </source>
</evidence>
<dbReference type="PANTHER" id="PTHR34404:SF3">
    <property type="entry name" value="REGULATORY PROTEIN, FMDB FAMILY"/>
    <property type="match status" value="1"/>
</dbReference>